<dbReference type="Proteomes" id="UP000271320">
    <property type="component" value="Unassembled WGS sequence"/>
</dbReference>
<dbReference type="InterPro" id="IPR002937">
    <property type="entry name" value="Amino_oxidase"/>
</dbReference>
<gene>
    <name evidence="7" type="ORF">EA752_12205</name>
</gene>
<proteinExistence type="predicted"/>
<evidence type="ECO:0000256" key="5">
    <source>
        <dbReference type="ARBA" id="ARBA00023027"/>
    </source>
</evidence>
<evidence type="ECO:0000256" key="1">
    <source>
        <dbReference type="ARBA" id="ARBA00022630"/>
    </source>
</evidence>
<dbReference type="AlphaFoldDB" id="A0A3R9SUL5"/>
<keyword evidence="3" id="KW-0274">FAD</keyword>
<dbReference type="SUPFAM" id="SSF51905">
    <property type="entry name" value="FAD/NAD(P)-binding domain"/>
    <property type="match status" value="1"/>
</dbReference>
<name>A0A3R9SUL5_ACIPI</name>
<keyword evidence="1" id="KW-0285">Flavoprotein</keyword>
<keyword evidence="5" id="KW-0520">NAD</keyword>
<feature type="domain" description="Amine oxidase" evidence="6">
    <location>
        <begin position="20"/>
        <end position="288"/>
    </location>
</feature>
<dbReference type="RefSeq" id="WP_017386669.1">
    <property type="nucleotide sequence ID" value="NZ_BBTQ01000007.1"/>
</dbReference>
<evidence type="ECO:0000259" key="6">
    <source>
        <dbReference type="Pfam" id="PF01593"/>
    </source>
</evidence>
<keyword evidence="2" id="KW-0732">Signal</keyword>
<comment type="caution">
    <text evidence="7">The sequence shown here is derived from an EMBL/GenBank/DDBJ whole genome shotgun (WGS) entry which is preliminary data.</text>
</comment>
<reference evidence="7 8" key="1">
    <citation type="submission" date="2018-10" db="EMBL/GenBank/DDBJ databases">
        <title>GWAS and RNA-Seq identify cryptic mechanisms of antimicrobial resistance in Acinetobacter baumannii.</title>
        <authorList>
            <person name="Sahl J.W."/>
        </authorList>
    </citation>
    <scope>NUCLEOTIDE SEQUENCE [LARGE SCALE GENOMIC DNA]</scope>
    <source>
        <strain evidence="7 8">TG41884</strain>
    </source>
</reference>
<dbReference type="PANTHER" id="PTHR46091:SF3">
    <property type="entry name" value="AMINE OXIDASE DOMAIN-CONTAINING PROTEIN"/>
    <property type="match status" value="1"/>
</dbReference>
<accession>A0A3R9SUL5</accession>
<protein>
    <submittedName>
        <fullName evidence="7">NAD(P)/FAD-dependent oxidoreductase</fullName>
    </submittedName>
</protein>
<evidence type="ECO:0000256" key="3">
    <source>
        <dbReference type="ARBA" id="ARBA00022827"/>
    </source>
</evidence>
<evidence type="ECO:0000256" key="4">
    <source>
        <dbReference type="ARBA" id="ARBA00022857"/>
    </source>
</evidence>
<evidence type="ECO:0000313" key="7">
    <source>
        <dbReference type="EMBL" id="RSO59088.1"/>
    </source>
</evidence>
<evidence type="ECO:0000256" key="2">
    <source>
        <dbReference type="ARBA" id="ARBA00022729"/>
    </source>
</evidence>
<sequence length="589" mass="64290">MQNNQINSAQWDVIVIGAGLGGLSSAAYCAAAGKKTLLLESYSVLGGCSHVFRRKPNWEFDVGVHYVGDCGENGEVPNLLRGLGLEDKITWLPLDNKAFDIIVGPDLEIKIPLGWDNYLHNLIEQFPNEEKGLRRFVSVVQKIGDALDIGRSTSSTSDMLKLFKDSGTAAPWVMAPLPSLFAACGLSPKLSLVLSVQCGALATSSLVMPVALYAGFLKHYVVRGGWYPKGGGQMLAAGFAEVVLTHGGEIRTDTKVDRIIIENGQAVGVELEGGEIIHSKAIISNADIKRTYRDLVGHENLPRSIVKKNENWKMSWPLINAYFGVELDLSETTNSNYFVIPNWKAAKSYLSLANINSRMLSRAHKRNAFDWANDFAENQPAYIQSSTRRDPSNVHSAPSGHSAIEVQTLAPFAPKLWGITEEQMLTGEYREHSNYQEIKEIVTDGLLQRVEQVYPEAKAKVKLRELGTPATQQRYTLSSGGAAYGLESRITQFGLFRPGTKTVIKGLYLAGCSTKTGAGTVGSMLSGVFAASEVVGRDLHAEVRAGKVIADKSLLSSWPVDFDPLKASIKMGRQSKIIHKVNVADRLII</sequence>
<dbReference type="InterPro" id="IPR052206">
    <property type="entry name" value="Retinol_saturase"/>
</dbReference>
<dbReference type="GO" id="GO:0016491">
    <property type="term" value="F:oxidoreductase activity"/>
    <property type="evidence" value="ECO:0007669"/>
    <property type="project" value="InterPro"/>
</dbReference>
<organism evidence="7 8">
    <name type="scientific">Acinetobacter pittii</name>
    <name type="common">Acinetobacter genomosp. 3</name>
    <dbReference type="NCBI Taxonomy" id="48296"/>
    <lineage>
        <taxon>Bacteria</taxon>
        <taxon>Pseudomonadati</taxon>
        <taxon>Pseudomonadota</taxon>
        <taxon>Gammaproteobacteria</taxon>
        <taxon>Moraxellales</taxon>
        <taxon>Moraxellaceae</taxon>
        <taxon>Acinetobacter</taxon>
        <taxon>Acinetobacter calcoaceticus/baumannii complex</taxon>
    </lineage>
</organism>
<dbReference type="PANTHER" id="PTHR46091">
    <property type="entry name" value="BLR7054 PROTEIN"/>
    <property type="match status" value="1"/>
</dbReference>
<dbReference type="EMBL" id="RFEW01000008">
    <property type="protein sequence ID" value="RSO59088.1"/>
    <property type="molecule type" value="Genomic_DNA"/>
</dbReference>
<dbReference type="Pfam" id="PF01593">
    <property type="entry name" value="Amino_oxidase"/>
    <property type="match status" value="1"/>
</dbReference>
<keyword evidence="4" id="KW-0521">NADP</keyword>
<dbReference type="Gene3D" id="3.50.50.60">
    <property type="entry name" value="FAD/NAD(P)-binding domain"/>
    <property type="match status" value="2"/>
</dbReference>
<evidence type="ECO:0000313" key="8">
    <source>
        <dbReference type="Proteomes" id="UP000271320"/>
    </source>
</evidence>
<dbReference type="InterPro" id="IPR036188">
    <property type="entry name" value="FAD/NAD-bd_sf"/>
</dbReference>